<dbReference type="InterPro" id="IPR051450">
    <property type="entry name" value="Gfo/Idh/MocA_Oxidoreductases"/>
</dbReference>
<feature type="domain" description="Gfo/Idh/MocA-like oxidoreductase N-terminal" evidence="1">
    <location>
        <begin position="5"/>
        <end position="121"/>
    </location>
</feature>
<dbReference type="OrthoDB" id="9800252at2"/>
<dbReference type="Proteomes" id="UP000075806">
    <property type="component" value="Unassembled WGS sequence"/>
</dbReference>
<dbReference type="PANTHER" id="PTHR43377:SF1">
    <property type="entry name" value="BILIVERDIN REDUCTASE A"/>
    <property type="match status" value="1"/>
</dbReference>
<dbReference type="InterPro" id="IPR000683">
    <property type="entry name" value="Gfo/Idh/MocA-like_OxRdtase_N"/>
</dbReference>
<evidence type="ECO:0000313" key="4">
    <source>
        <dbReference type="Proteomes" id="UP000075806"/>
    </source>
</evidence>
<dbReference type="SUPFAM" id="SSF51735">
    <property type="entry name" value="NAD(P)-binding Rossmann-fold domains"/>
    <property type="match status" value="1"/>
</dbReference>
<comment type="caution">
    <text evidence="3">The sequence shown here is derived from an EMBL/GenBank/DDBJ whole genome shotgun (WGS) entry which is preliminary data.</text>
</comment>
<dbReference type="AlphaFoldDB" id="A0A162CXT6"/>
<evidence type="ECO:0000259" key="1">
    <source>
        <dbReference type="Pfam" id="PF01408"/>
    </source>
</evidence>
<dbReference type="Pfam" id="PF01408">
    <property type="entry name" value="GFO_IDH_MocA"/>
    <property type="match status" value="1"/>
</dbReference>
<accession>A0A162CXT6</accession>
<evidence type="ECO:0000259" key="2">
    <source>
        <dbReference type="Pfam" id="PF22725"/>
    </source>
</evidence>
<evidence type="ECO:0000313" key="3">
    <source>
        <dbReference type="EMBL" id="KYG27069.1"/>
    </source>
</evidence>
<organism evidence="3 4">
    <name type="scientific">Alkalihalobacillus trypoxylicola</name>
    <dbReference type="NCBI Taxonomy" id="519424"/>
    <lineage>
        <taxon>Bacteria</taxon>
        <taxon>Bacillati</taxon>
        <taxon>Bacillota</taxon>
        <taxon>Bacilli</taxon>
        <taxon>Bacillales</taxon>
        <taxon>Bacillaceae</taxon>
        <taxon>Alkalihalobacillus</taxon>
    </lineage>
</organism>
<dbReference type="EMBL" id="LTAO01000037">
    <property type="protein sequence ID" value="KYG27069.1"/>
    <property type="molecule type" value="Genomic_DNA"/>
</dbReference>
<dbReference type="InterPro" id="IPR055170">
    <property type="entry name" value="GFO_IDH_MocA-like_dom"/>
</dbReference>
<dbReference type="PANTHER" id="PTHR43377">
    <property type="entry name" value="BILIVERDIN REDUCTASE A"/>
    <property type="match status" value="1"/>
</dbReference>
<dbReference type="GO" id="GO:0000166">
    <property type="term" value="F:nucleotide binding"/>
    <property type="evidence" value="ECO:0007669"/>
    <property type="project" value="InterPro"/>
</dbReference>
<dbReference type="Gene3D" id="3.30.360.10">
    <property type="entry name" value="Dihydrodipicolinate Reductase, domain 2"/>
    <property type="match status" value="1"/>
</dbReference>
<dbReference type="Pfam" id="PF22725">
    <property type="entry name" value="GFO_IDH_MocA_C3"/>
    <property type="match status" value="1"/>
</dbReference>
<dbReference type="SUPFAM" id="SSF55347">
    <property type="entry name" value="Glyceraldehyde-3-phosphate dehydrogenase-like, C-terminal domain"/>
    <property type="match status" value="1"/>
</dbReference>
<name>A0A162CXT6_9BACI</name>
<dbReference type="InterPro" id="IPR036291">
    <property type="entry name" value="NAD(P)-bd_dom_sf"/>
</dbReference>
<reference evidence="3" key="1">
    <citation type="submission" date="2016-02" db="EMBL/GenBank/DDBJ databases">
        <title>Genome sequence of Bacillus trypoxylicola KCTC 13244(T).</title>
        <authorList>
            <person name="Jeong H."/>
            <person name="Park S.-H."/>
            <person name="Choi S.-K."/>
        </authorList>
    </citation>
    <scope>NUCLEOTIDE SEQUENCE [LARGE SCALE GENOMIC DNA]</scope>
    <source>
        <strain evidence="3">KCTC 13244</strain>
    </source>
</reference>
<protein>
    <submittedName>
        <fullName evidence="3">Oxidoreductase</fullName>
    </submittedName>
</protein>
<gene>
    <name evidence="3" type="ORF">AZF04_12115</name>
</gene>
<keyword evidence="4" id="KW-1185">Reference proteome</keyword>
<proteinExistence type="predicted"/>
<feature type="domain" description="GFO/IDH/MocA-like oxidoreductase" evidence="2">
    <location>
        <begin position="132"/>
        <end position="252"/>
    </location>
</feature>
<dbReference type="STRING" id="519424.AZF04_12115"/>
<dbReference type="Gene3D" id="3.40.50.720">
    <property type="entry name" value="NAD(P)-binding Rossmann-like Domain"/>
    <property type="match status" value="1"/>
</dbReference>
<sequence length="340" mass="38100">MKMEKVVLVGCGGMANVWIDEALKREDVEVVALVDLYVETAKRFAEKKQVSIPIFSNLSEAIEETKPTIIFDVTIPASHKEVATTGLLAGLHVFGEKPMAESIQDAKELVHLTEKTENNYFIMQNRRYVKGVRAIEQYLKDGHLGKLGSVHTDFFIGPHFGGFRELMKNPLLVDMAIHTFDQARFMIGADPVAVYCHEFNPPGSWFQHPSSAICIFEMSDGTVFSYRGSWSAEGFETSWEADWRFVGTKGTLKWDGTSSPKAAIVRPSEEQVFLNESEVIEIPLNWKGREGHLGCLDEMFLALKENRKAETDCSDNIKSLAMVLSAVESAQKGEKVQISW</sequence>